<dbReference type="GO" id="GO:0008097">
    <property type="term" value="F:5S rRNA binding"/>
    <property type="evidence" value="ECO:0007669"/>
    <property type="project" value="InterPro"/>
</dbReference>
<dbReference type="EMBL" id="SRXW01000001">
    <property type="protein sequence ID" value="TGY90098.1"/>
    <property type="molecule type" value="Genomic_DNA"/>
</dbReference>
<dbReference type="PANTHER" id="PTHR33284:SF1">
    <property type="entry name" value="RIBOSOMAL PROTEIN L25_GLN-TRNA SYNTHETASE, ANTI-CODON-BINDING DOMAIN-CONTAINING PROTEIN"/>
    <property type="match status" value="1"/>
</dbReference>
<dbReference type="Pfam" id="PF01386">
    <property type="entry name" value="Ribosomal_L25p"/>
    <property type="match status" value="1"/>
</dbReference>
<dbReference type="InterPro" id="IPR029751">
    <property type="entry name" value="Ribosomal_L25_dom"/>
</dbReference>
<dbReference type="GO" id="GO:0022625">
    <property type="term" value="C:cytosolic large ribosomal subunit"/>
    <property type="evidence" value="ECO:0007669"/>
    <property type="project" value="TreeGrafter"/>
</dbReference>
<evidence type="ECO:0000256" key="4">
    <source>
        <dbReference type="ARBA" id="ARBA00023274"/>
    </source>
</evidence>
<organism evidence="9 10">
    <name type="scientific">Marinicauda algicola</name>
    <dbReference type="NCBI Taxonomy" id="2029849"/>
    <lineage>
        <taxon>Bacteria</taxon>
        <taxon>Pseudomonadati</taxon>
        <taxon>Pseudomonadota</taxon>
        <taxon>Alphaproteobacteria</taxon>
        <taxon>Maricaulales</taxon>
        <taxon>Maricaulaceae</taxon>
        <taxon>Marinicauda</taxon>
    </lineage>
</organism>
<dbReference type="Gene3D" id="2.40.240.10">
    <property type="entry name" value="Ribosomal Protein L25, Chain P"/>
    <property type="match status" value="1"/>
</dbReference>
<dbReference type="CDD" id="cd00495">
    <property type="entry name" value="Ribosomal_L25_TL5_CTC"/>
    <property type="match status" value="1"/>
</dbReference>
<keyword evidence="10" id="KW-1185">Reference proteome</keyword>
<evidence type="ECO:0000259" key="8">
    <source>
        <dbReference type="Pfam" id="PF14693"/>
    </source>
</evidence>
<evidence type="ECO:0000313" key="10">
    <source>
        <dbReference type="Proteomes" id="UP000308054"/>
    </source>
</evidence>
<keyword evidence="4 5" id="KW-0687">Ribonucleoprotein</keyword>
<evidence type="ECO:0000313" key="9">
    <source>
        <dbReference type="EMBL" id="TGY90098.1"/>
    </source>
</evidence>
<dbReference type="InterPro" id="IPR020930">
    <property type="entry name" value="Ribosomal_uL5_bac-type"/>
</dbReference>
<dbReference type="InterPro" id="IPR037121">
    <property type="entry name" value="Ribosomal_bL25_C"/>
</dbReference>
<dbReference type="Proteomes" id="UP000308054">
    <property type="component" value="Unassembled WGS sequence"/>
</dbReference>
<dbReference type="InterPro" id="IPR011035">
    <property type="entry name" value="Ribosomal_bL25/Gln-tRNA_synth"/>
</dbReference>
<keyword evidence="3 5" id="KW-0689">Ribosomal protein</keyword>
<dbReference type="Gene3D" id="2.170.120.20">
    <property type="entry name" value="Ribosomal protein L25, beta domain"/>
    <property type="match status" value="1"/>
</dbReference>
<comment type="subunit">
    <text evidence="5">Part of the 50S ribosomal subunit; part of the 5S rRNA/L5/L18/L25 subcomplex. Contacts the 5S rRNA. Binds to the 5S rRNA independently of L5 and L18.</text>
</comment>
<dbReference type="NCBIfam" id="NF004612">
    <property type="entry name" value="PRK05943.1"/>
    <property type="match status" value="1"/>
</dbReference>
<dbReference type="NCBIfam" id="NF004128">
    <property type="entry name" value="PRK05618.1-2"/>
    <property type="match status" value="1"/>
</dbReference>
<dbReference type="GO" id="GO:0006412">
    <property type="term" value="P:translation"/>
    <property type="evidence" value="ECO:0007669"/>
    <property type="project" value="UniProtKB-UniRule"/>
</dbReference>
<accession>A0A4S2H3Y5</accession>
<evidence type="ECO:0000259" key="7">
    <source>
        <dbReference type="Pfam" id="PF01386"/>
    </source>
</evidence>
<comment type="caution">
    <text evidence="9">The sequence shown here is derived from an EMBL/GenBank/DDBJ whole genome shotgun (WGS) entry which is preliminary data.</text>
</comment>
<dbReference type="NCBIfam" id="TIGR00731">
    <property type="entry name" value="bL25_bact_ctc"/>
    <property type="match status" value="1"/>
</dbReference>
<dbReference type="OrthoDB" id="9806411at2"/>
<comment type="similarity">
    <text evidence="5">Belongs to the bacterial ribosomal protein bL25 family. CTC subfamily.</text>
</comment>
<reference evidence="9 10" key="1">
    <citation type="journal article" date="2017" name="Int. J. Syst. Evol. Microbiol.">
        <title>Marinicauda algicola sp. nov., isolated from a marine red alga Rhodosorus marinus.</title>
        <authorList>
            <person name="Jeong S.E."/>
            <person name="Jeon S.H."/>
            <person name="Chun B.H."/>
            <person name="Kim D.W."/>
            <person name="Jeon C.O."/>
        </authorList>
    </citation>
    <scope>NUCLEOTIDE SEQUENCE [LARGE SCALE GENOMIC DNA]</scope>
    <source>
        <strain evidence="9 10">JCM 31718</strain>
    </source>
</reference>
<evidence type="ECO:0000256" key="5">
    <source>
        <dbReference type="HAMAP-Rule" id="MF_01334"/>
    </source>
</evidence>
<evidence type="ECO:0000256" key="1">
    <source>
        <dbReference type="ARBA" id="ARBA00022730"/>
    </source>
</evidence>
<dbReference type="InterPro" id="IPR001021">
    <property type="entry name" value="Ribosomal_bL25_long"/>
</dbReference>
<gene>
    <name evidence="5" type="primary">rplY</name>
    <name evidence="5" type="synonym">ctc</name>
    <name evidence="9" type="ORF">E5163_02925</name>
</gene>
<dbReference type="AlphaFoldDB" id="A0A4S2H3Y5"/>
<proteinExistence type="inferred from homology"/>
<keyword evidence="1 5" id="KW-0699">rRNA-binding</keyword>
<protein>
    <recommendedName>
        <fullName evidence="5">Large ribosomal subunit protein bL25</fullName>
    </recommendedName>
    <alternativeName>
        <fullName evidence="5">General stress protein CTC</fullName>
    </alternativeName>
</protein>
<feature type="compositionally biased region" description="Acidic residues" evidence="6">
    <location>
        <begin position="191"/>
        <end position="219"/>
    </location>
</feature>
<dbReference type="HAMAP" id="MF_01334">
    <property type="entry name" value="Ribosomal_bL25_CTC"/>
    <property type="match status" value="1"/>
</dbReference>
<dbReference type="InterPro" id="IPR020057">
    <property type="entry name" value="Ribosomal_bL25_b-dom"/>
</dbReference>
<dbReference type="Pfam" id="PF14693">
    <property type="entry name" value="Ribosomal_TL5_C"/>
    <property type="match status" value="1"/>
</dbReference>
<dbReference type="PANTHER" id="PTHR33284">
    <property type="entry name" value="RIBOSOMAL PROTEIN L25/GLN-TRNA SYNTHETASE, ANTI-CODON-BINDING DOMAIN-CONTAINING PROTEIN"/>
    <property type="match status" value="1"/>
</dbReference>
<feature type="domain" description="Large ribosomal subunit protein bL25 L25" evidence="7">
    <location>
        <begin position="6"/>
        <end position="93"/>
    </location>
</feature>
<dbReference type="RefSeq" id="WP_135994597.1">
    <property type="nucleotide sequence ID" value="NZ_CP071057.1"/>
</dbReference>
<dbReference type="SUPFAM" id="SSF50715">
    <property type="entry name" value="Ribosomal protein L25-like"/>
    <property type="match status" value="1"/>
</dbReference>
<dbReference type="InterPro" id="IPR020056">
    <property type="entry name" value="Rbsml_bL25/Gln-tRNA_synth_N"/>
</dbReference>
<sequence length="227" mass="24879">MSDIVLSVEVRERTGKGGAREARRSGQVPGVLYGGGKDPVAIALKANEVVKAINSGKFLNHMIAIDHKGEQQSVLTREVQFHPVRDEPMHIDFYRVEADSIITVEVPVHFVNEEKSPGLEGGGVLNVVRHEIEVDCPAGSIPEAIEVDLTGLEIGDAVHISNVALPENVKPTITDRDFTIATIQTSRALVEEEPDVEEEIETEVIEQSDDSVMEDEEEDEAKKGEHE</sequence>
<keyword evidence="2 5" id="KW-0694">RNA-binding</keyword>
<feature type="domain" description="Large ribosomal subunit protein bL25 beta" evidence="8">
    <location>
        <begin position="102"/>
        <end position="186"/>
    </location>
</feature>
<evidence type="ECO:0000256" key="2">
    <source>
        <dbReference type="ARBA" id="ARBA00022884"/>
    </source>
</evidence>
<evidence type="ECO:0000256" key="3">
    <source>
        <dbReference type="ARBA" id="ARBA00022980"/>
    </source>
</evidence>
<feature type="region of interest" description="Disordered" evidence="6">
    <location>
        <begin position="189"/>
        <end position="227"/>
    </location>
</feature>
<dbReference type="GO" id="GO:0003735">
    <property type="term" value="F:structural constituent of ribosome"/>
    <property type="evidence" value="ECO:0007669"/>
    <property type="project" value="InterPro"/>
</dbReference>
<name>A0A4S2H3Y5_9PROT</name>
<comment type="function">
    <text evidence="5">This is one of the proteins that binds to the 5S RNA in the ribosome where it forms part of the central protuberance.</text>
</comment>
<evidence type="ECO:0000256" key="6">
    <source>
        <dbReference type="SAM" id="MobiDB-lite"/>
    </source>
</evidence>